<keyword evidence="4" id="KW-1005">Bacterial flagellum biogenesis</keyword>
<evidence type="ECO:0000256" key="1">
    <source>
        <dbReference type="ARBA" id="ARBA00003041"/>
    </source>
</evidence>
<evidence type="ECO:0000313" key="10">
    <source>
        <dbReference type="Proteomes" id="UP000037392"/>
    </source>
</evidence>
<feature type="compositionally biased region" description="Polar residues" evidence="7">
    <location>
        <begin position="27"/>
        <end position="53"/>
    </location>
</feature>
<evidence type="ECO:0000313" key="9">
    <source>
        <dbReference type="EMBL" id="KMW18703.1"/>
    </source>
</evidence>
<dbReference type="Proteomes" id="UP000037392">
    <property type="component" value="Unassembled WGS sequence"/>
</dbReference>
<dbReference type="GO" id="GO:0044781">
    <property type="term" value="P:bacterial-type flagellum organization"/>
    <property type="evidence" value="ECO:0007669"/>
    <property type="project" value="UniProtKB-KW"/>
</dbReference>
<keyword evidence="3" id="KW-0813">Transport</keyword>
<dbReference type="EMBL" id="ADLK01000022">
    <property type="protein sequence ID" value="KMW18703.1"/>
    <property type="molecule type" value="Genomic_DNA"/>
</dbReference>
<evidence type="ECO:0000256" key="3">
    <source>
        <dbReference type="ARBA" id="ARBA00022448"/>
    </source>
</evidence>
<dbReference type="GO" id="GO:0015031">
    <property type="term" value="P:protein transport"/>
    <property type="evidence" value="ECO:0007669"/>
    <property type="project" value="UniProtKB-KW"/>
</dbReference>
<feature type="domain" description="Flagellar assembly protein FliH/Type III secretion system HrpE" evidence="8">
    <location>
        <begin position="147"/>
        <end position="270"/>
    </location>
</feature>
<accession>A0A0J9C0S1</accession>
<evidence type="ECO:0000256" key="2">
    <source>
        <dbReference type="ARBA" id="ARBA00006602"/>
    </source>
</evidence>
<comment type="similarity">
    <text evidence="2">Belongs to the FliH family.</text>
</comment>
<dbReference type="InterPro" id="IPR018035">
    <property type="entry name" value="Flagellar_FliH/T3SS_HrpE"/>
</dbReference>
<comment type="caution">
    <text evidence="9">The sequence shown here is derived from an EMBL/GenBank/DDBJ whole genome shotgun (WGS) entry which is preliminary data.</text>
</comment>
<evidence type="ECO:0000256" key="6">
    <source>
        <dbReference type="ARBA" id="ARBA00023225"/>
    </source>
</evidence>
<keyword evidence="5" id="KW-0653">Protein transport</keyword>
<evidence type="ECO:0000256" key="4">
    <source>
        <dbReference type="ARBA" id="ARBA00022795"/>
    </source>
</evidence>
<name>A0A0J9C0S1_9FIRM</name>
<evidence type="ECO:0000256" key="7">
    <source>
        <dbReference type="SAM" id="MobiDB-lite"/>
    </source>
</evidence>
<comment type="function">
    <text evidence="1">Needed for flagellar regrowth and assembly.</text>
</comment>
<dbReference type="GO" id="GO:0005829">
    <property type="term" value="C:cytosol"/>
    <property type="evidence" value="ECO:0007669"/>
    <property type="project" value="TreeGrafter"/>
</dbReference>
<gene>
    <name evidence="9" type="ORF">HMPREF9470_02807</name>
</gene>
<evidence type="ECO:0000259" key="8">
    <source>
        <dbReference type="Pfam" id="PF02108"/>
    </source>
</evidence>
<dbReference type="Pfam" id="PF02108">
    <property type="entry name" value="FliH"/>
    <property type="match status" value="1"/>
</dbReference>
<dbReference type="PANTHER" id="PTHR34982">
    <property type="entry name" value="YOP PROTEINS TRANSLOCATION PROTEIN L"/>
    <property type="match status" value="1"/>
</dbReference>
<proteinExistence type="inferred from homology"/>
<sequence length="281" mass="31059">MRLLSRILKSAQTVPGSAAVRVYQPEASRNAQQGDAQQEQNLSGNEWSGNGWSENGWPGNGLSGGTEMTGKRYALISEEKRKILEHARDQAEQSAARILEEAYAQRDNIVNIARGEAGRIQEQARQDGYAQGLKDALGGISHDIEGIRGSVADMEQEFEGFKEQLCGRIASLSFMMAERILRKRVEEDETEMLDLIEQAVLSERDKRSITVHVPARASGLVEELEQRLKPLMGKNGSSLRIKTEDRPAGFVQVETEEGIVDASLDVQLANLKKQLTALEGR</sequence>
<organism evidence="9 10">
    <name type="scientific">[Clostridium] citroniae WAL-19142</name>
    <dbReference type="NCBI Taxonomy" id="742734"/>
    <lineage>
        <taxon>Bacteria</taxon>
        <taxon>Bacillati</taxon>
        <taxon>Bacillota</taxon>
        <taxon>Clostridia</taxon>
        <taxon>Lachnospirales</taxon>
        <taxon>Lachnospiraceae</taxon>
        <taxon>Enterocloster</taxon>
    </lineage>
</organism>
<evidence type="ECO:0000256" key="5">
    <source>
        <dbReference type="ARBA" id="ARBA00022927"/>
    </source>
</evidence>
<dbReference type="PANTHER" id="PTHR34982:SF1">
    <property type="entry name" value="FLAGELLAR ASSEMBLY PROTEIN FLIH"/>
    <property type="match status" value="1"/>
</dbReference>
<protein>
    <recommendedName>
        <fullName evidence="8">Flagellar assembly protein FliH/Type III secretion system HrpE domain-containing protein</fullName>
    </recommendedName>
</protein>
<dbReference type="PATRIC" id="fig|742734.4.peg.3008"/>
<feature type="region of interest" description="Disordered" evidence="7">
    <location>
        <begin position="27"/>
        <end position="66"/>
    </location>
</feature>
<dbReference type="InterPro" id="IPR051472">
    <property type="entry name" value="T3SS_Stator/FliH"/>
</dbReference>
<keyword evidence="6" id="KW-1006">Bacterial flagellum protein export</keyword>
<dbReference type="AlphaFoldDB" id="A0A0J9C0S1"/>
<reference evidence="9 10" key="1">
    <citation type="submission" date="2011-04" db="EMBL/GenBank/DDBJ databases">
        <title>The Genome Sequence of Clostridium citroniae WAL-19142.</title>
        <authorList>
            <consortium name="The Broad Institute Genome Sequencing Platform"/>
            <person name="Earl A."/>
            <person name="Ward D."/>
            <person name="Feldgarden M."/>
            <person name="Gevers D."/>
            <person name="Warren Y.A."/>
            <person name="Tyrrell K.L."/>
            <person name="Citron D.M."/>
            <person name="Goldstein E.J."/>
            <person name="Daigneault M."/>
            <person name="Allen-Vercoe E."/>
            <person name="Young S.K."/>
            <person name="Zeng Q."/>
            <person name="Gargeya S."/>
            <person name="Fitzgerald M."/>
            <person name="Haas B."/>
            <person name="Abouelleil A."/>
            <person name="Alvarado L."/>
            <person name="Arachchi H.M."/>
            <person name="Berlin A."/>
            <person name="Brown A."/>
            <person name="Chapman S.B."/>
            <person name="Chen Z."/>
            <person name="Dunbar C."/>
            <person name="Freedman E."/>
            <person name="Gearin G."/>
            <person name="Gellesch M."/>
            <person name="Goldberg J."/>
            <person name="Griggs A."/>
            <person name="Gujja S."/>
            <person name="Heilman E.R."/>
            <person name="Heiman D."/>
            <person name="Howarth C."/>
            <person name="Larson L."/>
            <person name="Lui A."/>
            <person name="MacDonald P.J."/>
            <person name="Mehta T."/>
            <person name="Montmayeur A."/>
            <person name="Murphy C."/>
            <person name="Neiman D."/>
            <person name="Pearson M."/>
            <person name="Priest M."/>
            <person name="Roberts A."/>
            <person name="Saif S."/>
            <person name="Shea T."/>
            <person name="Shenoy N."/>
            <person name="Sisk P."/>
            <person name="Stolte C."/>
            <person name="Sykes S."/>
            <person name="White J."/>
            <person name="Yandava C."/>
            <person name="Wortman J."/>
            <person name="Nusbaum C."/>
            <person name="Birren B."/>
        </authorList>
    </citation>
    <scope>NUCLEOTIDE SEQUENCE [LARGE SCALE GENOMIC DNA]</scope>
    <source>
        <strain evidence="9 10">WAL-19142</strain>
    </source>
</reference>